<evidence type="ECO:0000256" key="1">
    <source>
        <dbReference type="ARBA" id="ARBA00004651"/>
    </source>
</evidence>
<evidence type="ECO:0000256" key="7">
    <source>
        <dbReference type="ARBA" id="ARBA00023136"/>
    </source>
</evidence>
<dbReference type="STRING" id="1121919.SAMN02745975_03589"/>
<sequence length="242" mass="26991">MEESVRQGIGTPNALDLQEHVKPMSQQTFSDVNFQHITEKGRSLISSMEYYTIAMTVMFILFSAGYGLENMISERTHLTLSRTFVSGGNRLEILTGKFLFTLVLSFTQILILFLYTFFAFSIPWNKHWLSFAIIAFSVCFAVAGLSVLLCSLVKTEKGAMVFQSLVINLFSLLGGSFMPIYIMPKFLQDIGQLTPNGQALKAFILVMEGSPFHEILSSIYMLLGFGVLCLMVGAAVFRPAEE</sequence>
<evidence type="ECO:0000256" key="2">
    <source>
        <dbReference type="ARBA" id="ARBA00007783"/>
    </source>
</evidence>
<feature type="transmembrane region" description="Helical" evidence="8">
    <location>
        <begin position="98"/>
        <end position="122"/>
    </location>
</feature>
<keyword evidence="5 8" id="KW-0812">Transmembrane</keyword>
<keyword evidence="7 8" id="KW-0472">Membrane</keyword>
<accession>A0A1M6PI58</accession>
<evidence type="ECO:0000313" key="11">
    <source>
        <dbReference type="Proteomes" id="UP000184536"/>
    </source>
</evidence>
<dbReference type="RefSeq" id="WP_110942564.1">
    <property type="nucleotide sequence ID" value="NZ_FQZV01000070.1"/>
</dbReference>
<dbReference type="GO" id="GO:0005886">
    <property type="term" value="C:plasma membrane"/>
    <property type="evidence" value="ECO:0007669"/>
    <property type="project" value="UniProtKB-SubCell"/>
</dbReference>
<dbReference type="Proteomes" id="UP000184536">
    <property type="component" value="Unassembled WGS sequence"/>
</dbReference>
<keyword evidence="4" id="KW-1003">Cell membrane</keyword>
<dbReference type="EMBL" id="FQZV01000070">
    <property type="protein sequence ID" value="SHK07638.1"/>
    <property type="molecule type" value="Genomic_DNA"/>
</dbReference>
<comment type="similarity">
    <text evidence="2">Belongs to the ABC-2 integral membrane protein family.</text>
</comment>
<dbReference type="PANTHER" id="PTHR30294:SF48">
    <property type="entry name" value="LINEARMYCIN RESISTANCE PERMEASE PROTEIN LNRM"/>
    <property type="match status" value="1"/>
</dbReference>
<feature type="transmembrane region" description="Helical" evidence="8">
    <location>
        <begin position="50"/>
        <end position="68"/>
    </location>
</feature>
<keyword evidence="3" id="KW-0813">Transport</keyword>
<feature type="domain" description="ABC transmembrane type-2" evidence="9">
    <location>
        <begin position="14"/>
        <end position="240"/>
    </location>
</feature>
<dbReference type="AlphaFoldDB" id="A0A1M6PI58"/>
<dbReference type="OrthoDB" id="266913at2"/>
<comment type="subcellular location">
    <subcellularLocation>
        <location evidence="1">Cell membrane</location>
        <topology evidence="1">Multi-pass membrane protein</topology>
    </subcellularLocation>
</comment>
<evidence type="ECO:0000256" key="4">
    <source>
        <dbReference type="ARBA" id="ARBA00022475"/>
    </source>
</evidence>
<evidence type="ECO:0000256" key="3">
    <source>
        <dbReference type="ARBA" id="ARBA00022448"/>
    </source>
</evidence>
<dbReference type="PANTHER" id="PTHR30294">
    <property type="entry name" value="MEMBRANE COMPONENT OF ABC TRANSPORTER YHHJ-RELATED"/>
    <property type="match status" value="1"/>
</dbReference>
<keyword evidence="11" id="KW-1185">Reference proteome</keyword>
<dbReference type="InterPro" id="IPR047817">
    <property type="entry name" value="ABC2_TM_bact-type"/>
</dbReference>
<proteinExistence type="inferred from homology"/>
<feature type="transmembrane region" description="Helical" evidence="8">
    <location>
        <begin position="165"/>
        <end position="183"/>
    </location>
</feature>
<gene>
    <name evidence="10" type="ORF">SAMN02745975_03589</name>
</gene>
<evidence type="ECO:0000259" key="9">
    <source>
        <dbReference type="PROSITE" id="PS51012"/>
    </source>
</evidence>
<protein>
    <submittedName>
        <fullName evidence="10">ABC-type multidrug transport system, permease component</fullName>
    </submittedName>
</protein>
<evidence type="ECO:0000256" key="6">
    <source>
        <dbReference type="ARBA" id="ARBA00022989"/>
    </source>
</evidence>
<reference evidence="11" key="1">
    <citation type="submission" date="2016-11" db="EMBL/GenBank/DDBJ databases">
        <authorList>
            <person name="Varghese N."/>
            <person name="Submissions S."/>
        </authorList>
    </citation>
    <scope>NUCLEOTIDE SEQUENCE [LARGE SCALE GENOMIC DNA]</scope>
    <source>
        <strain evidence="11">DSM 17957</strain>
    </source>
</reference>
<keyword evidence="6 8" id="KW-1133">Transmembrane helix</keyword>
<dbReference type="Pfam" id="PF12698">
    <property type="entry name" value="ABC2_membrane_3"/>
    <property type="match status" value="1"/>
</dbReference>
<organism evidence="10 11">
    <name type="scientific">Geosporobacter subterraneus DSM 17957</name>
    <dbReference type="NCBI Taxonomy" id="1121919"/>
    <lineage>
        <taxon>Bacteria</taxon>
        <taxon>Bacillati</taxon>
        <taxon>Bacillota</taxon>
        <taxon>Clostridia</taxon>
        <taxon>Peptostreptococcales</taxon>
        <taxon>Thermotaleaceae</taxon>
        <taxon>Geosporobacter</taxon>
    </lineage>
</organism>
<evidence type="ECO:0000256" key="5">
    <source>
        <dbReference type="ARBA" id="ARBA00022692"/>
    </source>
</evidence>
<name>A0A1M6PI58_9FIRM</name>
<feature type="transmembrane region" description="Helical" evidence="8">
    <location>
        <begin position="128"/>
        <end position="153"/>
    </location>
</feature>
<evidence type="ECO:0000313" key="10">
    <source>
        <dbReference type="EMBL" id="SHK07638.1"/>
    </source>
</evidence>
<dbReference type="InterPro" id="IPR051449">
    <property type="entry name" value="ABC-2_transporter_component"/>
</dbReference>
<evidence type="ECO:0000256" key="8">
    <source>
        <dbReference type="SAM" id="Phobius"/>
    </source>
</evidence>
<dbReference type="InterPro" id="IPR013525">
    <property type="entry name" value="ABC2_TM"/>
</dbReference>
<feature type="transmembrane region" description="Helical" evidence="8">
    <location>
        <begin position="215"/>
        <end position="237"/>
    </location>
</feature>
<dbReference type="PROSITE" id="PS51012">
    <property type="entry name" value="ABC_TM2"/>
    <property type="match status" value="1"/>
</dbReference>
<dbReference type="GO" id="GO:0140359">
    <property type="term" value="F:ABC-type transporter activity"/>
    <property type="evidence" value="ECO:0007669"/>
    <property type="project" value="InterPro"/>
</dbReference>